<evidence type="ECO:0000313" key="3">
    <source>
        <dbReference type="Proteomes" id="UP000283000"/>
    </source>
</evidence>
<organism evidence="2 3">
    <name type="scientific">Brevibacterium aurantiacum</name>
    <dbReference type="NCBI Taxonomy" id="273384"/>
    <lineage>
        <taxon>Bacteria</taxon>
        <taxon>Bacillati</taxon>
        <taxon>Actinomycetota</taxon>
        <taxon>Actinomycetes</taxon>
        <taxon>Micrococcales</taxon>
        <taxon>Brevibacteriaceae</taxon>
        <taxon>Brevibacterium</taxon>
    </lineage>
</organism>
<protein>
    <submittedName>
        <fullName evidence="2">Uncharacterized protein</fullName>
    </submittedName>
</protein>
<accession>A0A3Q9NTS6</accession>
<reference evidence="2 3" key="1">
    <citation type="submission" date="2017-12" db="EMBL/GenBank/DDBJ databases">
        <authorList>
            <person name="Levesque S."/>
        </authorList>
    </citation>
    <scope>NUCLEOTIDE SEQUENCE [LARGE SCALE GENOMIC DNA]</scope>
    <source>
        <strain evidence="2 3">SMQ-1417</strain>
    </source>
</reference>
<proteinExistence type="predicted"/>
<sequence length="238" mass="26361">MPRRVNDFRGLSEVSRVLLLGAVQEHPGSRLKELAERVGLHINTARDHLRILVDEGFVSLEPESTGTRGRPPMVYRTVADPQTNEVARERIERAQEHRRILRRLAHDVTAAGDDELEDQANTQFDTLYEHLDDSGMAPVADAEEKQISLVPCPHYRMVGEDRKIACGIHARLVRDILAQVPGPLVLDVLLPYTTESCCQILLRDERRTQSVGAGRSDGPGPVTVGRSDGRVDGADGPQ</sequence>
<gene>
    <name evidence="2" type="ORF">CXR23_18485</name>
</gene>
<dbReference type="Proteomes" id="UP000283000">
    <property type="component" value="Chromosome"/>
</dbReference>
<reference evidence="2 3" key="2">
    <citation type="submission" date="2019-01" db="EMBL/GenBank/DDBJ databases">
        <title>Comparative genomic analysis of Brevibacterium aurantiacum sheds light on its evolution and its adaptation to smear-ripened cheeses.</title>
        <authorList>
            <person name="Moineau S."/>
        </authorList>
    </citation>
    <scope>NUCLEOTIDE SEQUENCE [LARGE SCALE GENOMIC DNA]</scope>
    <source>
        <strain evidence="2 3">SMQ-1417</strain>
    </source>
</reference>
<feature type="compositionally biased region" description="Basic and acidic residues" evidence="1">
    <location>
        <begin position="227"/>
        <end position="238"/>
    </location>
</feature>
<evidence type="ECO:0000313" key="2">
    <source>
        <dbReference type="EMBL" id="AZT94883.1"/>
    </source>
</evidence>
<dbReference type="CDD" id="cd00090">
    <property type="entry name" value="HTH_ARSR"/>
    <property type="match status" value="1"/>
</dbReference>
<evidence type="ECO:0000256" key="1">
    <source>
        <dbReference type="SAM" id="MobiDB-lite"/>
    </source>
</evidence>
<dbReference type="Gene3D" id="1.10.10.10">
    <property type="entry name" value="Winged helix-like DNA-binding domain superfamily/Winged helix DNA-binding domain"/>
    <property type="match status" value="1"/>
</dbReference>
<dbReference type="RefSeq" id="WP_127363344.1">
    <property type="nucleotide sequence ID" value="NZ_CP025330.1"/>
</dbReference>
<dbReference type="InterPro" id="IPR011991">
    <property type="entry name" value="ArsR-like_HTH"/>
</dbReference>
<dbReference type="AlphaFoldDB" id="A0A3Q9NTS6"/>
<dbReference type="EMBL" id="CP025330">
    <property type="protein sequence ID" value="AZT94883.1"/>
    <property type="molecule type" value="Genomic_DNA"/>
</dbReference>
<name>A0A3Q9NTS6_BREAU</name>
<dbReference type="Pfam" id="PF13412">
    <property type="entry name" value="HTH_24"/>
    <property type="match status" value="1"/>
</dbReference>
<dbReference type="SUPFAM" id="SSF46785">
    <property type="entry name" value="Winged helix' DNA-binding domain"/>
    <property type="match status" value="1"/>
</dbReference>
<dbReference type="InterPro" id="IPR036390">
    <property type="entry name" value="WH_DNA-bd_sf"/>
</dbReference>
<dbReference type="InterPro" id="IPR036388">
    <property type="entry name" value="WH-like_DNA-bd_sf"/>
</dbReference>
<feature type="region of interest" description="Disordered" evidence="1">
    <location>
        <begin position="208"/>
        <end position="238"/>
    </location>
</feature>